<proteinExistence type="predicted"/>
<evidence type="ECO:0000313" key="3">
    <source>
        <dbReference type="Proteomes" id="UP000799291"/>
    </source>
</evidence>
<keyword evidence="3" id="KW-1185">Reference proteome</keyword>
<feature type="domain" description="DUF7053" evidence="1">
    <location>
        <begin position="6"/>
        <end position="172"/>
    </location>
</feature>
<dbReference type="AlphaFoldDB" id="A0A6G1IR16"/>
<accession>A0A6G1IR16</accession>
<dbReference type="InterPro" id="IPR055481">
    <property type="entry name" value="DUF7053"/>
</dbReference>
<organism evidence="2 3">
    <name type="scientific">Lentithecium fluviatile CBS 122367</name>
    <dbReference type="NCBI Taxonomy" id="1168545"/>
    <lineage>
        <taxon>Eukaryota</taxon>
        <taxon>Fungi</taxon>
        <taxon>Dikarya</taxon>
        <taxon>Ascomycota</taxon>
        <taxon>Pezizomycotina</taxon>
        <taxon>Dothideomycetes</taxon>
        <taxon>Pleosporomycetidae</taxon>
        <taxon>Pleosporales</taxon>
        <taxon>Massarineae</taxon>
        <taxon>Lentitheciaceae</taxon>
        <taxon>Lentithecium</taxon>
    </lineage>
</organism>
<gene>
    <name evidence="2" type="ORF">K458DRAFT_445338</name>
</gene>
<dbReference type="EMBL" id="MU005597">
    <property type="protein sequence ID" value="KAF2680413.1"/>
    <property type="molecule type" value="Genomic_DNA"/>
</dbReference>
<protein>
    <recommendedName>
        <fullName evidence="1">DUF7053 domain-containing protein</fullName>
    </recommendedName>
</protein>
<evidence type="ECO:0000259" key="1">
    <source>
        <dbReference type="Pfam" id="PF23155"/>
    </source>
</evidence>
<evidence type="ECO:0000313" key="2">
    <source>
        <dbReference type="EMBL" id="KAF2680413.1"/>
    </source>
</evidence>
<name>A0A6G1IR16_9PLEO</name>
<reference evidence="2" key="1">
    <citation type="journal article" date="2020" name="Stud. Mycol.">
        <title>101 Dothideomycetes genomes: a test case for predicting lifestyles and emergence of pathogens.</title>
        <authorList>
            <person name="Haridas S."/>
            <person name="Albert R."/>
            <person name="Binder M."/>
            <person name="Bloem J."/>
            <person name="Labutti K."/>
            <person name="Salamov A."/>
            <person name="Andreopoulos B."/>
            <person name="Baker S."/>
            <person name="Barry K."/>
            <person name="Bills G."/>
            <person name="Bluhm B."/>
            <person name="Cannon C."/>
            <person name="Castanera R."/>
            <person name="Culley D."/>
            <person name="Daum C."/>
            <person name="Ezra D."/>
            <person name="Gonzalez J."/>
            <person name="Henrissat B."/>
            <person name="Kuo A."/>
            <person name="Liang C."/>
            <person name="Lipzen A."/>
            <person name="Lutzoni F."/>
            <person name="Magnuson J."/>
            <person name="Mondo S."/>
            <person name="Nolan M."/>
            <person name="Ohm R."/>
            <person name="Pangilinan J."/>
            <person name="Park H.-J."/>
            <person name="Ramirez L."/>
            <person name="Alfaro M."/>
            <person name="Sun H."/>
            <person name="Tritt A."/>
            <person name="Yoshinaga Y."/>
            <person name="Zwiers L.-H."/>
            <person name="Turgeon B."/>
            <person name="Goodwin S."/>
            <person name="Spatafora J."/>
            <person name="Crous P."/>
            <person name="Grigoriev I."/>
        </authorList>
    </citation>
    <scope>NUCLEOTIDE SEQUENCE</scope>
    <source>
        <strain evidence="2">CBS 122367</strain>
    </source>
</reference>
<dbReference type="Pfam" id="PF23155">
    <property type="entry name" value="DUF7053"/>
    <property type="match status" value="1"/>
</dbReference>
<sequence length="179" mass="20040">MPAFSTTANLRHVTPLPPGTTFETAMAALQNHDLLIKLDPEHAHYETLPSDADANPLTKRYKVTDHMHTLPKGLWDTTVTFESHITNMEDGVEWFVKAPLGLVQKTTWRLVRSEDVGKGKEKVVDDDASEDKSEWCLVEDAEIRASRLLVGTVKGKCESNWRGIHERFIGHLQGVAVKA</sequence>
<dbReference type="PANTHER" id="PTHR38117:SF1">
    <property type="entry name" value="DUF3074 DOMAIN-CONTAINING PROTEIN"/>
    <property type="match status" value="1"/>
</dbReference>
<dbReference type="Proteomes" id="UP000799291">
    <property type="component" value="Unassembled WGS sequence"/>
</dbReference>
<dbReference type="OrthoDB" id="4794810at2759"/>
<dbReference type="PANTHER" id="PTHR38117">
    <property type="entry name" value="NACHT AND WD40 DOMAIN PROTEIN"/>
    <property type="match status" value="1"/>
</dbReference>